<name>A0ABS8WJ14_DATST</name>
<accession>A0ABS8WJ14</accession>
<comment type="caution">
    <text evidence="2">The sequence shown here is derived from an EMBL/GenBank/DDBJ whole genome shotgun (WGS) entry which is preliminary data.</text>
</comment>
<protein>
    <submittedName>
        <fullName evidence="2">Uncharacterized protein</fullName>
    </submittedName>
</protein>
<reference evidence="2 3" key="1">
    <citation type="journal article" date="2021" name="BMC Genomics">
        <title>Datura genome reveals duplications of psychoactive alkaloid biosynthetic genes and high mutation rate following tissue culture.</title>
        <authorList>
            <person name="Rajewski A."/>
            <person name="Carter-House D."/>
            <person name="Stajich J."/>
            <person name="Litt A."/>
        </authorList>
    </citation>
    <scope>NUCLEOTIDE SEQUENCE [LARGE SCALE GENOMIC DNA]</scope>
    <source>
        <strain evidence="2">AR-01</strain>
    </source>
</reference>
<feature type="region of interest" description="Disordered" evidence="1">
    <location>
        <begin position="31"/>
        <end position="60"/>
    </location>
</feature>
<keyword evidence="3" id="KW-1185">Reference proteome</keyword>
<sequence length="106" mass="11951">MKRRSYNFWSSFYRRPATHLRIAGLNLQTIVTSSRQQDKEKAPSTSKSKGKDKAKATAASSNTKDAIILCMPNMKKHYLTSLDRPLTMEKLFDLAALGDDFPNINA</sequence>
<evidence type="ECO:0000256" key="1">
    <source>
        <dbReference type="SAM" id="MobiDB-lite"/>
    </source>
</evidence>
<evidence type="ECO:0000313" key="3">
    <source>
        <dbReference type="Proteomes" id="UP000823775"/>
    </source>
</evidence>
<dbReference type="EMBL" id="JACEIK010007327">
    <property type="protein sequence ID" value="MCE3050086.1"/>
    <property type="molecule type" value="Genomic_DNA"/>
</dbReference>
<proteinExistence type="predicted"/>
<organism evidence="2 3">
    <name type="scientific">Datura stramonium</name>
    <name type="common">Jimsonweed</name>
    <name type="synonym">Common thornapple</name>
    <dbReference type="NCBI Taxonomy" id="4076"/>
    <lineage>
        <taxon>Eukaryota</taxon>
        <taxon>Viridiplantae</taxon>
        <taxon>Streptophyta</taxon>
        <taxon>Embryophyta</taxon>
        <taxon>Tracheophyta</taxon>
        <taxon>Spermatophyta</taxon>
        <taxon>Magnoliopsida</taxon>
        <taxon>eudicotyledons</taxon>
        <taxon>Gunneridae</taxon>
        <taxon>Pentapetalae</taxon>
        <taxon>asterids</taxon>
        <taxon>lamiids</taxon>
        <taxon>Solanales</taxon>
        <taxon>Solanaceae</taxon>
        <taxon>Solanoideae</taxon>
        <taxon>Datureae</taxon>
        <taxon>Datura</taxon>
    </lineage>
</organism>
<gene>
    <name evidence="2" type="ORF">HAX54_046446</name>
</gene>
<dbReference type="Proteomes" id="UP000823775">
    <property type="component" value="Unassembled WGS sequence"/>
</dbReference>
<evidence type="ECO:0000313" key="2">
    <source>
        <dbReference type="EMBL" id="MCE3050086.1"/>
    </source>
</evidence>